<name>A0A918BWB2_9DEIO</name>
<reference evidence="2" key="2">
    <citation type="submission" date="2020-09" db="EMBL/GenBank/DDBJ databases">
        <authorList>
            <person name="Sun Q."/>
            <person name="Ohkuma M."/>
        </authorList>
    </citation>
    <scope>NUCLEOTIDE SEQUENCE</scope>
    <source>
        <strain evidence="2">JCM 31311</strain>
    </source>
</reference>
<keyword evidence="3" id="KW-1185">Reference proteome</keyword>
<dbReference type="Proteomes" id="UP000603865">
    <property type="component" value="Unassembled WGS sequence"/>
</dbReference>
<dbReference type="PANTHER" id="PTHR37692">
    <property type="entry name" value="HYPOTHETICAL MEMBRANE SPANNING PROTEIN"/>
    <property type="match status" value="1"/>
</dbReference>
<comment type="caution">
    <text evidence="2">The sequence shown here is derived from an EMBL/GenBank/DDBJ whole genome shotgun (WGS) entry which is preliminary data.</text>
</comment>
<feature type="transmembrane region" description="Helical" evidence="1">
    <location>
        <begin position="132"/>
        <end position="151"/>
    </location>
</feature>
<dbReference type="AlphaFoldDB" id="A0A918BWB2"/>
<organism evidence="2 3">
    <name type="scientific">Deinococcus ruber</name>
    <dbReference type="NCBI Taxonomy" id="1848197"/>
    <lineage>
        <taxon>Bacteria</taxon>
        <taxon>Thermotogati</taxon>
        <taxon>Deinococcota</taxon>
        <taxon>Deinococci</taxon>
        <taxon>Deinococcales</taxon>
        <taxon>Deinococcaceae</taxon>
        <taxon>Deinococcus</taxon>
    </lineage>
</organism>
<dbReference type="PANTHER" id="PTHR37692:SF1">
    <property type="entry name" value="DUF420 DOMAIN-CONTAINING PROTEIN"/>
    <property type="match status" value="1"/>
</dbReference>
<keyword evidence="1" id="KW-0812">Transmembrane</keyword>
<reference evidence="2" key="1">
    <citation type="journal article" date="2014" name="Int. J. Syst. Evol. Microbiol.">
        <title>Complete genome sequence of Corynebacterium casei LMG S-19264T (=DSM 44701T), isolated from a smear-ripened cheese.</title>
        <authorList>
            <consortium name="US DOE Joint Genome Institute (JGI-PGF)"/>
            <person name="Walter F."/>
            <person name="Albersmeier A."/>
            <person name="Kalinowski J."/>
            <person name="Ruckert C."/>
        </authorList>
    </citation>
    <scope>NUCLEOTIDE SEQUENCE</scope>
    <source>
        <strain evidence="2">JCM 31311</strain>
    </source>
</reference>
<evidence type="ECO:0000313" key="2">
    <source>
        <dbReference type="EMBL" id="GGQ95555.1"/>
    </source>
</evidence>
<evidence type="ECO:0000313" key="3">
    <source>
        <dbReference type="Proteomes" id="UP000603865"/>
    </source>
</evidence>
<dbReference type="RefSeq" id="WP_189087891.1">
    <property type="nucleotide sequence ID" value="NZ_BMQL01000001.1"/>
</dbReference>
<keyword evidence="1" id="KW-1133">Transmembrane helix</keyword>
<sequence>MGEFLATASVITIVLSGIALVTGVFLIRGGNREAHMRAMLTATVLATLFLVFYLAKVGIGYTKSWVGPAEWRVWYLVLLATHTLMAALNVPLALVALWYARKGVLAAGSLSRIREVPAAAAAFARHRAWVRWTVPVWLYVAVTGWIIYVVLEKYGAVKG</sequence>
<dbReference type="Pfam" id="PF04238">
    <property type="entry name" value="DUF420"/>
    <property type="match status" value="1"/>
</dbReference>
<protein>
    <recommendedName>
        <fullName evidence="4">DUF420 domain-containing protein</fullName>
    </recommendedName>
</protein>
<evidence type="ECO:0008006" key="4">
    <source>
        <dbReference type="Google" id="ProtNLM"/>
    </source>
</evidence>
<dbReference type="InterPro" id="IPR007352">
    <property type="entry name" value="DUF420"/>
</dbReference>
<dbReference type="EMBL" id="BMQL01000001">
    <property type="protein sequence ID" value="GGQ95555.1"/>
    <property type="molecule type" value="Genomic_DNA"/>
</dbReference>
<accession>A0A918BWB2</accession>
<gene>
    <name evidence="2" type="ORF">GCM10008957_05070</name>
</gene>
<feature type="transmembrane region" description="Helical" evidence="1">
    <location>
        <begin position="6"/>
        <end position="27"/>
    </location>
</feature>
<evidence type="ECO:0000256" key="1">
    <source>
        <dbReference type="SAM" id="Phobius"/>
    </source>
</evidence>
<feature type="transmembrane region" description="Helical" evidence="1">
    <location>
        <begin position="39"/>
        <end position="61"/>
    </location>
</feature>
<keyword evidence="1" id="KW-0472">Membrane</keyword>
<proteinExistence type="predicted"/>
<feature type="transmembrane region" description="Helical" evidence="1">
    <location>
        <begin position="73"/>
        <end position="100"/>
    </location>
</feature>